<dbReference type="Gene3D" id="1.25.40.10">
    <property type="entry name" value="Tetratricopeptide repeat domain"/>
    <property type="match status" value="3"/>
</dbReference>
<accession>G2I6Q1</accession>
<dbReference type="Pfam" id="PF13432">
    <property type="entry name" value="TPR_16"/>
    <property type="match status" value="3"/>
</dbReference>
<keyword evidence="1" id="KW-0802">TPR repeat</keyword>
<organism evidence="2 3">
    <name type="scientific">Komagataeibacter medellinensis (strain NBRC 3288 / BCRC 11682 / LMG 1693 / Kondo 51)</name>
    <name type="common">Gluconacetobacter medellinensis</name>
    <dbReference type="NCBI Taxonomy" id="634177"/>
    <lineage>
        <taxon>Bacteria</taxon>
        <taxon>Pseudomonadati</taxon>
        <taxon>Pseudomonadota</taxon>
        <taxon>Alphaproteobacteria</taxon>
        <taxon>Acetobacterales</taxon>
        <taxon>Acetobacteraceae</taxon>
        <taxon>Komagataeibacter</taxon>
    </lineage>
</organism>
<dbReference type="PANTHER" id="PTHR12558:SF13">
    <property type="entry name" value="CELL DIVISION CYCLE PROTEIN 27 HOMOLOG"/>
    <property type="match status" value="1"/>
</dbReference>
<dbReference type="InterPro" id="IPR011990">
    <property type="entry name" value="TPR-like_helical_dom_sf"/>
</dbReference>
<feature type="repeat" description="TPR" evidence="1">
    <location>
        <begin position="427"/>
        <end position="460"/>
    </location>
</feature>
<name>G2I6Q1_KOMMN</name>
<dbReference type="EMBL" id="AP012159">
    <property type="protein sequence ID" value="BAK83798.1"/>
    <property type="molecule type" value="Genomic_DNA"/>
</dbReference>
<dbReference type="STRING" id="634177.GLX_13860"/>
<dbReference type="SUPFAM" id="SSF48452">
    <property type="entry name" value="TPR-like"/>
    <property type="match status" value="2"/>
</dbReference>
<dbReference type="InterPro" id="IPR019734">
    <property type="entry name" value="TPR_rpt"/>
</dbReference>
<evidence type="ECO:0000313" key="3">
    <source>
        <dbReference type="Proteomes" id="UP000009044"/>
    </source>
</evidence>
<gene>
    <name evidence="2" type="ordered locus">GLX_13860</name>
</gene>
<reference evidence="3" key="1">
    <citation type="journal article" date="2011" name="J. Bacteriol.">
        <title>Complete genome sequence of NBRC 3288, a unique cellulose-nonproducing strain of Gluconacetobacter xylinus isolated from vinegar.</title>
        <authorList>
            <person name="Ogino H."/>
            <person name="Azuma Y."/>
            <person name="Hosoyama A."/>
            <person name="Nakazawa H."/>
            <person name="Matsutani M."/>
            <person name="Hasegawa A."/>
            <person name="Otsuyama K."/>
            <person name="Matsushita K."/>
            <person name="Fujita N."/>
            <person name="Shirai M."/>
        </authorList>
    </citation>
    <scope>NUCLEOTIDE SEQUENCE [LARGE SCALE GENOMIC DNA]</scope>
    <source>
        <strain evidence="3">NBRC 3288 / BCRC 11682 / LMG 1693</strain>
    </source>
</reference>
<evidence type="ECO:0000256" key="1">
    <source>
        <dbReference type="PROSITE-ProRule" id="PRU00339"/>
    </source>
</evidence>
<proteinExistence type="predicted"/>
<dbReference type="PANTHER" id="PTHR12558">
    <property type="entry name" value="CELL DIVISION CYCLE 16,23,27"/>
    <property type="match status" value="1"/>
</dbReference>
<dbReference type="PROSITE" id="PS50005">
    <property type="entry name" value="TPR"/>
    <property type="match status" value="2"/>
</dbReference>
<sequence>MDIPRTSTGNAGACRPASRCPVFMRRVWQRTPHAVDFGVMLLPCLSRMVVAALVVPLLAGIPNREMHAATPDDPIVHAGRQDLATSLLVGSVAASEGDNAEAARAFTAAAHLAPAYRLFGERAFFYSIMAGSPEANALASTQPGGVMPDLVMGNAAALAGEWNSALAHYQNAPDDPIMNLLRPLLRGWALQGAGRTDEALAALDHAREDHTLGGYYTVHAALIAQLAGQQMKADTLFRQSTSMAGGDLFTALVMAHWLVGQGQEAAAEALVNQRVAAMPVLEAARSGIMAMIHRPVVTHAVQGLAQAYGLVGLLIDQQLYAHDGTEDDHEPDIAAEVGTLRGTEQMMLRMALVLDPADSEARLLLSSMLHGRKQDRQARAALDGAPADDPFLPVYRTEQADLDLVMGHKEQAAQELRDLLHDAPGDRMLWSSLGDALLDQQQWAEALDAYRHATALTPHRLEGDDWRLLFGQAIAQERQNHWPQARALIQQALQLAPNEADLLNYLGYSMVEHGENPAMAESYLRRALALAPADNQIRDSVGWVLMRLGHVAEGLPLLEQAAEQMPQDPAINYHLGVAYWMAGRRLEAVNEWQNAIQFQPDPMDHRKITAALAYARAWKANAAHPGMVLPADLKPAAVPASSHPPANGTQH</sequence>
<dbReference type="eggNOG" id="COG0457">
    <property type="taxonomic scope" value="Bacteria"/>
</dbReference>
<dbReference type="SMART" id="SM00028">
    <property type="entry name" value="TPR"/>
    <property type="match status" value="5"/>
</dbReference>
<dbReference type="HOGENOM" id="CLU_007251_2_0_5"/>
<feature type="repeat" description="TPR" evidence="1">
    <location>
        <begin position="569"/>
        <end position="602"/>
    </location>
</feature>
<dbReference type="Proteomes" id="UP000009044">
    <property type="component" value="Chromosome"/>
</dbReference>
<dbReference type="KEGG" id="gxy:GLX_13860"/>
<dbReference type="PATRIC" id="fig|634177.7.peg.1589"/>
<dbReference type="AlphaFoldDB" id="G2I6Q1"/>
<protein>
    <submittedName>
        <fullName evidence="2">Tetratricopeptide repeat family protein</fullName>
    </submittedName>
</protein>
<evidence type="ECO:0000313" key="2">
    <source>
        <dbReference type="EMBL" id="BAK83798.1"/>
    </source>
</evidence>